<protein>
    <submittedName>
        <fullName evidence="2">Uncharacterized protein</fullName>
    </submittedName>
</protein>
<comment type="caution">
    <text evidence="2">The sequence shown here is derived from an EMBL/GenBank/DDBJ whole genome shotgun (WGS) entry which is preliminary data.</text>
</comment>
<name>A0A3M7PBX5_BRAPC</name>
<feature type="transmembrane region" description="Helical" evidence="1">
    <location>
        <begin position="250"/>
        <end position="270"/>
    </location>
</feature>
<accession>A0A3M7PBX5</accession>
<feature type="transmembrane region" description="Helical" evidence="1">
    <location>
        <begin position="6"/>
        <end position="27"/>
    </location>
</feature>
<reference evidence="2 3" key="1">
    <citation type="journal article" date="2018" name="Sci. Rep.">
        <title>Genomic signatures of local adaptation to the degree of environmental predictability in rotifers.</title>
        <authorList>
            <person name="Franch-Gras L."/>
            <person name="Hahn C."/>
            <person name="Garcia-Roger E.M."/>
            <person name="Carmona M.J."/>
            <person name="Serra M."/>
            <person name="Gomez A."/>
        </authorList>
    </citation>
    <scope>NUCLEOTIDE SEQUENCE [LARGE SCALE GENOMIC DNA]</scope>
    <source>
        <strain evidence="2">HYR1</strain>
    </source>
</reference>
<dbReference type="Proteomes" id="UP000276133">
    <property type="component" value="Unassembled WGS sequence"/>
</dbReference>
<feature type="transmembrane region" description="Helical" evidence="1">
    <location>
        <begin position="144"/>
        <end position="169"/>
    </location>
</feature>
<organism evidence="2 3">
    <name type="scientific">Brachionus plicatilis</name>
    <name type="common">Marine rotifer</name>
    <name type="synonym">Brachionus muelleri</name>
    <dbReference type="NCBI Taxonomy" id="10195"/>
    <lineage>
        <taxon>Eukaryota</taxon>
        <taxon>Metazoa</taxon>
        <taxon>Spiralia</taxon>
        <taxon>Gnathifera</taxon>
        <taxon>Rotifera</taxon>
        <taxon>Eurotatoria</taxon>
        <taxon>Monogononta</taxon>
        <taxon>Pseudotrocha</taxon>
        <taxon>Ploima</taxon>
        <taxon>Brachionidae</taxon>
        <taxon>Brachionus</taxon>
    </lineage>
</organism>
<evidence type="ECO:0000313" key="2">
    <source>
        <dbReference type="EMBL" id="RMZ96606.1"/>
    </source>
</evidence>
<dbReference type="EMBL" id="REGN01012025">
    <property type="protein sequence ID" value="RMZ96606.1"/>
    <property type="molecule type" value="Genomic_DNA"/>
</dbReference>
<feature type="transmembrane region" description="Helical" evidence="1">
    <location>
        <begin position="39"/>
        <end position="59"/>
    </location>
</feature>
<keyword evidence="1" id="KW-1133">Transmembrane helix</keyword>
<keyword evidence="3" id="KW-1185">Reference proteome</keyword>
<dbReference type="AlphaFoldDB" id="A0A3M7PBX5"/>
<proteinExistence type="predicted"/>
<keyword evidence="1" id="KW-0812">Transmembrane</keyword>
<evidence type="ECO:0000256" key="1">
    <source>
        <dbReference type="SAM" id="Phobius"/>
    </source>
</evidence>
<sequence>MEVNSKLFLAISEKFLFSISLYYAATYKNNILSKKFPSIINHLFMKKFILFLFFILHGYKEEYGFTFSCYRSSQLNENSGIIEFRYPLPCGIANYSVLLTLEAPNDYTRINRALAGRNEYLVIAFMCEGHRQEKNLQSQSLDTIKILLCMLLLLLLLLIFTRVVLTILLSERRRCCSLSCWLVSVESVAQRLPSCTAAIVGTKRERWTRETRSFAAEPVGGRFGEGITGRVGRRGRRAVAFRHLLARRRYVRLLLLMLLLLLLLFLHFVHPDVLAQRRRVSVALVAAFVLAKIWLI</sequence>
<gene>
    <name evidence="2" type="ORF">BpHYR1_029100</name>
</gene>
<keyword evidence="1" id="KW-0472">Membrane</keyword>
<evidence type="ECO:0000313" key="3">
    <source>
        <dbReference type="Proteomes" id="UP000276133"/>
    </source>
</evidence>